<evidence type="ECO:0000313" key="2">
    <source>
        <dbReference type="Proteomes" id="UP000324897"/>
    </source>
</evidence>
<dbReference type="Gramene" id="TVU25088">
    <property type="protein sequence ID" value="TVU25088"/>
    <property type="gene ID" value="EJB05_27568"/>
</dbReference>
<name>A0A5J9UP01_9POAL</name>
<keyword evidence="2" id="KW-1185">Reference proteome</keyword>
<gene>
    <name evidence="1" type="ORF">EJB05_27568</name>
</gene>
<dbReference type="Proteomes" id="UP000324897">
    <property type="component" value="Chromosome 2"/>
</dbReference>
<reference evidence="1 2" key="1">
    <citation type="journal article" date="2019" name="Sci. Rep.">
        <title>A high-quality genome of Eragrostis curvula grass provides insights into Poaceae evolution and supports new strategies to enhance forage quality.</title>
        <authorList>
            <person name="Carballo J."/>
            <person name="Santos B.A.C.M."/>
            <person name="Zappacosta D."/>
            <person name="Garbus I."/>
            <person name="Selva J.P."/>
            <person name="Gallo C.A."/>
            <person name="Diaz A."/>
            <person name="Albertini E."/>
            <person name="Caccamo M."/>
            <person name="Echenique V."/>
        </authorList>
    </citation>
    <scope>NUCLEOTIDE SEQUENCE [LARGE SCALE GENOMIC DNA]</scope>
    <source>
        <strain evidence="2">cv. Victoria</strain>
        <tissue evidence="1">Leaf</tissue>
    </source>
</reference>
<evidence type="ECO:0000313" key="1">
    <source>
        <dbReference type="EMBL" id="TVU25088.1"/>
    </source>
</evidence>
<sequence>MSKRDEEDEQTSSSLHPGAAASVHLPCIQGRRRGRLGLGRRRHFSDRDGASPPYEDDMRWCGVIGHDCRPDCVHSARQFSGGSGIRRSAREFDGRLQRSDIGFLSVFSVSCCLDDSLLNSHECHMQIGETWSQEVVHTEGHMRVQSRVCFIVNCSPKISIKDLKTLDQTKV</sequence>
<organism evidence="1 2">
    <name type="scientific">Eragrostis curvula</name>
    <name type="common">weeping love grass</name>
    <dbReference type="NCBI Taxonomy" id="38414"/>
    <lineage>
        <taxon>Eukaryota</taxon>
        <taxon>Viridiplantae</taxon>
        <taxon>Streptophyta</taxon>
        <taxon>Embryophyta</taxon>
        <taxon>Tracheophyta</taxon>
        <taxon>Spermatophyta</taxon>
        <taxon>Magnoliopsida</taxon>
        <taxon>Liliopsida</taxon>
        <taxon>Poales</taxon>
        <taxon>Poaceae</taxon>
        <taxon>PACMAD clade</taxon>
        <taxon>Chloridoideae</taxon>
        <taxon>Eragrostideae</taxon>
        <taxon>Eragrostidinae</taxon>
        <taxon>Eragrostis</taxon>
    </lineage>
</organism>
<protein>
    <submittedName>
        <fullName evidence="1">Uncharacterized protein</fullName>
    </submittedName>
</protein>
<accession>A0A5J9UP01</accession>
<dbReference type="EMBL" id="RWGY01000013">
    <property type="protein sequence ID" value="TVU25088.1"/>
    <property type="molecule type" value="Genomic_DNA"/>
</dbReference>
<proteinExistence type="predicted"/>
<dbReference type="AlphaFoldDB" id="A0A5J9UP01"/>
<comment type="caution">
    <text evidence="1">The sequence shown here is derived from an EMBL/GenBank/DDBJ whole genome shotgun (WGS) entry which is preliminary data.</text>
</comment>